<feature type="compositionally biased region" description="Low complexity" evidence="1">
    <location>
        <begin position="348"/>
        <end position="366"/>
    </location>
</feature>
<feature type="region of interest" description="Disordered" evidence="1">
    <location>
        <begin position="300"/>
        <end position="375"/>
    </location>
</feature>
<gene>
    <name evidence="4" type="ORF">CJEDD_11265</name>
</gene>
<sequence length="375" mass="39834">MASKTTTLRAFLIAALAGSVAAGTYGLAADAPETDERAEGTSAATTAPDDAPASFTTADAGSCLTWETAADGTISKFEQADCAGEHRFEVSLRQDLATYPTAEFGPDAPMPNQTRQAQLREELCGAATLHYLGGKFDPNGRYSIAPILPPADAWERGDRTMLCGLQETDRAGEPVLTTGKVADQDQARVFEPGQCVSIGDTNTLTAVECADPHQLEITSKVDLAGVFPDRTPSVEDQDKHLQDVCTQAAQDYLGGEEQLYQIALRPFWTTQPAAAWEGGSRSVNCALVYSRPEGQFATLAGSAKEGREHLRIDDAPPPERPARRPLRSEQPGGQPATSSQVTVPPNPNDAGAAQDPAPAQQDVQQDTGQDPYTGY</sequence>
<organism evidence="4 5">
    <name type="scientific">Corynebacterium jeddahense</name>
    <dbReference type="NCBI Taxonomy" id="1414719"/>
    <lineage>
        <taxon>Bacteria</taxon>
        <taxon>Bacillati</taxon>
        <taxon>Actinomycetota</taxon>
        <taxon>Actinomycetes</taxon>
        <taxon>Mycobacteriales</taxon>
        <taxon>Corynebacteriaceae</taxon>
        <taxon>Corynebacterium</taxon>
    </lineage>
</organism>
<dbReference type="InterPro" id="IPR026004">
    <property type="entry name" value="Septum_form"/>
</dbReference>
<feature type="domain" description="Septum formation-related" evidence="3">
    <location>
        <begin position="60"/>
        <end position="285"/>
    </location>
</feature>
<feature type="signal peptide" evidence="2">
    <location>
        <begin position="1"/>
        <end position="22"/>
    </location>
</feature>
<feature type="compositionally biased region" description="Basic and acidic residues" evidence="1">
    <location>
        <begin position="304"/>
        <end position="314"/>
    </location>
</feature>
<feature type="chain" id="PRO_5045151072" evidence="2">
    <location>
        <begin position="23"/>
        <end position="375"/>
    </location>
</feature>
<proteinExistence type="predicted"/>
<keyword evidence="5" id="KW-1185">Reference proteome</keyword>
<evidence type="ECO:0000259" key="3">
    <source>
        <dbReference type="Pfam" id="PF13845"/>
    </source>
</evidence>
<dbReference type="EMBL" id="CP063194">
    <property type="protein sequence ID" value="WCZ39822.1"/>
    <property type="molecule type" value="Genomic_DNA"/>
</dbReference>
<dbReference type="RefSeq" id="WP_081764594.1">
    <property type="nucleotide sequence ID" value="NZ_CBYN010000124.1"/>
</dbReference>
<evidence type="ECO:0000256" key="2">
    <source>
        <dbReference type="SAM" id="SignalP"/>
    </source>
</evidence>
<name>A0ABY7UMX8_9CORY</name>
<evidence type="ECO:0000313" key="5">
    <source>
        <dbReference type="Proteomes" id="UP001218071"/>
    </source>
</evidence>
<feature type="compositionally biased region" description="Low complexity" evidence="1">
    <location>
        <begin position="41"/>
        <end position="54"/>
    </location>
</feature>
<reference evidence="4 5" key="1">
    <citation type="submission" date="2020-10" db="EMBL/GenBank/DDBJ databases">
        <title>Complete genome sequence of Corynebacterium jeddahense DSM 45997, type strain of Corynebacterium jeddahense.</title>
        <authorList>
            <person name="Busche T."/>
            <person name="Kalinowski J."/>
            <person name="Ruckert C."/>
        </authorList>
    </citation>
    <scope>NUCLEOTIDE SEQUENCE [LARGE SCALE GENOMIC DNA]</scope>
    <source>
        <strain evidence="4 5">DSM 45997</strain>
    </source>
</reference>
<keyword evidence="2" id="KW-0732">Signal</keyword>
<evidence type="ECO:0000313" key="4">
    <source>
        <dbReference type="EMBL" id="WCZ39822.1"/>
    </source>
</evidence>
<protein>
    <submittedName>
        <fullName evidence="4">Membrane protein</fullName>
    </submittedName>
</protein>
<accession>A0ABY7UMX8</accession>
<dbReference type="Pfam" id="PF13845">
    <property type="entry name" value="Septum_form"/>
    <property type="match status" value="1"/>
</dbReference>
<evidence type="ECO:0000256" key="1">
    <source>
        <dbReference type="SAM" id="MobiDB-lite"/>
    </source>
</evidence>
<feature type="region of interest" description="Disordered" evidence="1">
    <location>
        <begin position="32"/>
        <end position="54"/>
    </location>
</feature>
<dbReference type="Proteomes" id="UP001218071">
    <property type="component" value="Chromosome"/>
</dbReference>